<protein>
    <recommendedName>
        <fullName evidence="4">Peptidase S58 DmpA</fullName>
    </recommendedName>
</protein>
<dbReference type="InterPro" id="IPR005321">
    <property type="entry name" value="Peptidase_S58_DmpA"/>
</dbReference>
<dbReference type="STRING" id="1131935.PDENDC454_09075"/>
<evidence type="ECO:0000313" key="3">
    <source>
        <dbReference type="Proteomes" id="UP000003900"/>
    </source>
</evidence>
<evidence type="ECO:0000256" key="1">
    <source>
        <dbReference type="ARBA" id="ARBA00007068"/>
    </source>
</evidence>
<dbReference type="AlphaFoldDB" id="H3SE64"/>
<dbReference type="GO" id="GO:0004177">
    <property type="term" value="F:aminopeptidase activity"/>
    <property type="evidence" value="ECO:0007669"/>
    <property type="project" value="TreeGrafter"/>
</dbReference>
<dbReference type="Proteomes" id="UP000003900">
    <property type="component" value="Unassembled WGS sequence"/>
</dbReference>
<dbReference type="CDD" id="cd02252">
    <property type="entry name" value="nylC_like"/>
    <property type="match status" value="1"/>
</dbReference>
<evidence type="ECO:0000313" key="2">
    <source>
        <dbReference type="EMBL" id="EHQ62575.1"/>
    </source>
</evidence>
<dbReference type="EMBL" id="AHKH01000018">
    <property type="protein sequence ID" value="EHQ62575.1"/>
    <property type="molecule type" value="Genomic_DNA"/>
</dbReference>
<dbReference type="Pfam" id="PF03576">
    <property type="entry name" value="Peptidase_S58"/>
    <property type="match status" value="1"/>
</dbReference>
<dbReference type="InterPro" id="IPR016117">
    <property type="entry name" value="ArgJ-like_dom_sf"/>
</dbReference>
<dbReference type="Gene3D" id="3.60.70.12">
    <property type="entry name" value="L-amino peptidase D-ALA esterase/amidase"/>
    <property type="match status" value="1"/>
</dbReference>
<dbReference type="PANTHER" id="PTHR36512">
    <property type="entry name" value="D-AMINOPEPTIDASE"/>
    <property type="match status" value="1"/>
</dbReference>
<organism evidence="2 3">
    <name type="scientific">Paenibacillus dendritiformis C454</name>
    <dbReference type="NCBI Taxonomy" id="1131935"/>
    <lineage>
        <taxon>Bacteria</taxon>
        <taxon>Bacillati</taxon>
        <taxon>Bacillota</taxon>
        <taxon>Bacilli</taxon>
        <taxon>Bacillales</taxon>
        <taxon>Paenibacillaceae</taxon>
        <taxon>Paenibacillus</taxon>
    </lineage>
</organism>
<proteinExistence type="inferred from homology"/>
<dbReference type="PATRIC" id="fig|1131935.3.peg.1862"/>
<sequence>MTRTAAESNYFLPSGVMGLLMRAERHIRLHAEPISFRKKGGGERDSEAIETNILTGGRGFSSMTSQYGHHEAQQALPYPGSITDVPGIRLGHAQDEAALTGCTVIMAEEGAVCGVDVRGSAPGTRETELLRPTAMVPHVHAICLSGGSAFGLEAAHGVMRYLQERGIGLDVGVGRVPIVPGAILFDLAIGRSDVTPTAAMGYAAAASASSSPPAQGNAGAGMGATVGKYAGPERAMKGGFGTASVRLPSGLVIGAAVAVNAVGEIRHPGHGGTAAGARGDEPGSFLAPLRYLSGLDKPFAGMKPGTNTTIAAVACNANLTKTEMNKVAEMAHNGLARTIFPVHTMFDGDTVFAMTTGGVDASVDLAGMWAAETLVYAIINAVTAAESAGRVPAARDWTVQPPQ</sequence>
<evidence type="ECO:0008006" key="4">
    <source>
        <dbReference type="Google" id="ProtNLM"/>
    </source>
</evidence>
<reference evidence="2 3" key="1">
    <citation type="journal article" date="2012" name="J. Bacteriol.">
        <title>Genome Sequence of the Pattern-Forming Social Bacterium Paenibacillus dendritiformis C454 Chiral Morphotype.</title>
        <authorList>
            <person name="Sirota-Madi A."/>
            <person name="Olender T."/>
            <person name="Helman Y."/>
            <person name="Brainis I."/>
            <person name="Finkelshtein A."/>
            <person name="Roth D."/>
            <person name="Hagai E."/>
            <person name="Leshkowitz D."/>
            <person name="Brodsky L."/>
            <person name="Galatenko V."/>
            <person name="Nikolaev V."/>
            <person name="Gutnick D.L."/>
            <person name="Lancet D."/>
            <person name="Ben-Jacob E."/>
        </authorList>
    </citation>
    <scope>NUCLEOTIDE SEQUENCE [LARGE SCALE GENOMIC DNA]</scope>
    <source>
        <strain evidence="2 3">C454</strain>
    </source>
</reference>
<accession>H3SE64</accession>
<comment type="caution">
    <text evidence="2">The sequence shown here is derived from an EMBL/GenBank/DDBJ whole genome shotgun (WGS) entry which is preliminary data.</text>
</comment>
<comment type="similarity">
    <text evidence="1">Belongs to the peptidase S58 family.</text>
</comment>
<gene>
    <name evidence="2" type="ORF">PDENDC454_09075</name>
</gene>
<keyword evidence="3" id="KW-1185">Reference proteome</keyword>
<dbReference type="PANTHER" id="PTHR36512:SF3">
    <property type="entry name" value="BLR5678 PROTEIN"/>
    <property type="match status" value="1"/>
</dbReference>
<name>H3SE64_9BACL</name>
<dbReference type="SUPFAM" id="SSF56266">
    <property type="entry name" value="DmpA/ArgJ-like"/>
    <property type="match status" value="1"/>
</dbReference>